<accession>A0A8J5XAR5</accession>
<protein>
    <submittedName>
        <fullName evidence="2">Uncharacterized protein</fullName>
    </submittedName>
</protein>
<name>A0A8J5XAR5_DIALT</name>
<feature type="region of interest" description="Disordered" evidence="1">
    <location>
        <begin position="366"/>
        <end position="429"/>
    </location>
</feature>
<keyword evidence="3" id="KW-1185">Reference proteome</keyword>
<proteinExistence type="predicted"/>
<comment type="caution">
    <text evidence="2">The sequence shown here is derived from an EMBL/GenBank/DDBJ whole genome shotgun (WGS) entry which is preliminary data.</text>
</comment>
<organism evidence="2 3">
    <name type="scientific">Diacronema lutheri</name>
    <name type="common">Unicellular marine alga</name>
    <name type="synonym">Monochrysis lutheri</name>
    <dbReference type="NCBI Taxonomy" id="2081491"/>
    <lineage>
        <taxon>Eukaryota</taxon>
        <taxon>Haptista</taxon>
        <taxon>Haptophyta</taxon>
        <taxon>Pavlovophyceae</taxon>
        <taxon>Pavlovales</taxon>
        <taxon>Pavlovaceae</taxon>
        <taxon>Diacronema</taxon>
    </lineage>
</organism>
<dbReference type="AlphaFoldDB" id="A0A8J5XAR5"/>
<evidence type="ECO:0000313" key="2">
    <source>
        <dbReference type="EMBL" id="KAG8460649.1"/>
    </source>
</evidence>
<gene>
    <name evidence="2" type="ORF">KFE25_011424</name>
</gene>
<evidence type="ECO:0000313" key="3">
    <source>
        <dbReference type="Proteomes" id="UP000751190"/>
    </source>
</evidence>
<sequence>MGCALSRAGDDARVGQKRVEITGAQGAPVAATALAAAGDAPSVAAVGADGVASGGAAADDAQHSRRELEVKLSLIRDAVGDLPGIDVEMIKACLHEQHDDVERAVNVLLDGSYAASLAGARGGGGRGGWRWRGGGAKHGEHAVGASGDNGVWTSHLHIQTGRRYFHNHAAPGAESVWQLPLGAVADVVDDEEVIELAEYIDELTRELRARSPAASATTGRAEPEPFDPPEPVASILANLDYSTSIRLAMHQSRRHAAALAKAAPGAADASTPRAHAALQRAAAESSSEVRFLRHAERFPLLRVEQLAVDGQHAAVFRSADAALAGAGAGACTDVCVSLAIALLNHHRVHGGVGFARLLGGDGGAAGAGGAGEPPLVHPAGGSPHAIAGGALGGALQPSPLRARALADATARRTPHSPPRADERAGTPPPFRELRRLVASAIRTGTRVYDAQGDNAQMHYVEEALRLARVHGVDGAERVHKQRADILFNLPLTCDDAQPLSLDAFCAALRDAAERARAAPVCAIIVAERTAWTVMLALFADCALCIDPHGSEGQAVVVALRGPTDDLVRMSAEALQLVSMRPLYPTFESPAQPRVWLDPAAGQTELTLLALKPQPKPLLS</sequence>
<dbReference type="OrthoDB" id="10492967at2759"/>
<evidence type="ECO:0000256" key="1">
    <source>
        <dbReference type="SAM" id="MobiDB-lite"/>
    </source>
</evidence>
<dbReference type="EMBL" id="JAGTXO010000031">
    <property type="protein sequence ID" value="KAG8460649.1"/>
    <property type="molecule type" value="Genomic_DNA"/>
</dbReference>
<reference evidence="2" key="1">
    <citation type="submission" date="2021-05" db="EMBL/GenBank/DDBJ databases">
        <title>The genome of the haptophyte Pavlova lutheri (Diacronema luteri, Pavlovales) - a model for lipid biosynthesis in eukaryotic algae.</title>
        <authorList>
            <person name="Hulatt C.J."/>
            <person name="Posewitz M.C."/>
        </authorList>
    </citation>
    <scope>NUCLEOTIDE SEQUENCE</scope>
    <source>
        <strain evidence="2">NIVA-4/92</strain>
    </source>
</reference>
<dbReference type="Proteomes" id="UP000751190">
    <property type="component" value="Unassembled WGS sequence"/>
</dbReference>